<dbReference type="FunFam" id="3.10.170.20:FF:000003">
    <property type="entry name" value="GP63-like"/>
    <property type="match status" value="1"/>
</dbReference>
<keyword evidence="2" id="KW-0645">Protease</keyword>
<keyword evidence="9" id="KW-1133">Transmembrane helix</keyword>
<comment type="cofactor">
    <cofactor evidence="8">
        <name>Zn(2+)</name>
        <dbReference type="ChEBI" id="CHEBI:29105"/>
    </cofactor>
    <text evidence="8">Binds 1 zinc ion per subunit.</text>
</comment>
<evidence type="ECO:0000313" key="11">
    <source>
        <dbReference type="Proteomes" id="UP000001542"/>
    </source>
</evidence>
<keyword evidence="9" id="KW-0812">Transmembrane</keyword>
<evidence type="ECO:0000313" key="10">
    <source>
        <dbReference type="EMBL" id="EAY23472.1"/>
    </source>
</evidence>
<evidence type="ECO:0000256" key="7">
    <source>
        <dbReference type="PIRSR" id="PIRSR601577-1"/>
    </source>
</evidence>
<dbReference type="VEuPathDB" id="TrichDB:TVAGG3_1046240"/>
<dbReference type="GO" id="GO:0006508">
    <property type="term" value="P:proteolysis"/>
    <property type="evidence" value="ECO:0007669"/>
    <property type="project" value="UniProtKB-KW"/>
</dbReference>
<keyword evidence="4" id="KW-0378">Hydrolase</keyword>
<dbReference type="GO" id="GO:0005737">
    <property type="term" value="C:cytoplasm"/>
    <property type="evidence" value="ECO:0000318"/>
    <property type="project" value="GO_Central"/>
</dbReference>
<dbReference type="KEGG" id="tva:5469036"/>
<keyword evidence="3 8" id="KW-0479">Metal-binding</keyword>
<dbReference type="eggNOG" id="KOG2556">
    <property type="taxonomic scope" value="Eukaryota"/>
</dbReference>
<dbReference type="GO" id="GO:0008233">
    <property type="term" value="F:peptidase activity"/>
    <property type="evidence" value="ECO:0000318"/>
    <property type="project" value="GO_Central"/>
</dbReference>
<dbReference type="PANTHER" id="PTHR10942:SF0">
    <property type="entry name" value="LEISHMANOLYSIN-LIKE PEPTIDASE"/>
    <property type="match status" value="1"/>
</dbReference>
<dbReference type="GO" id="GO:0046872">
    <property type="term" value="F:metal ion binding"/>
    <property type="evidence" value="ECO:0007669"/>
    <property type="project" value="UniProtKB-KW"/>
</dbReference>
<comment type="similarity">
    <text evidence="1">Belongs to the peptidase M8 family.</text>
</comment>
<feature type="binding site" evidence="8">
    <location>
        <position position="153"/>
    </location>
    <ligand>
        <name>Zn(2+)</name>
        <dbReference type="ChEBI" id="CHEBI:29105"/>
        <note>catalytic</note>
    </ligand>
</feature>
<accession>A2D839</accession>
<keyword evidence="6 8" id="KW-0482">Metalloprotease</keyword>
<dbReference type="GO" id="GO:0007155">
    <property type="term" value="P:cell adhesion"/>
    <property type="evidence" value="ECO:0007669"/>
    <property type="project" value="InterPro"/>
</dbReference>
<feature type="binding site" evidence="8">
    <location>
        <position position="235"/>
    </location>
    <ligand>
        <name>Zn(2+)</name>
        <dbReference type="ChEBI" id="CHEBI:29105"/>
        <note>catalytic</note>
    </ligand>
</feature>
<protein>
    <submittedName>
        <fullName evidence="10">GP63-like</fullName>
    </submittedName>
</protein>
<dbReference type="FunFam" id="3.90.132.10:FF:000007">
    <property type="entry name" value="GP63-like"/>
    <property type="match status" value="1"/>
</dbReference>
<dbReference type="SUPFAM" id="SSF55486">
    <property type="entry name" value="Metalloproteases ('zincins'), catalytic domain"/>
    <property type="match status" value="1"/>
</dbReference>
<evidence type="ECO:0000256" key="3">
    <source>
        <dbReference type="ARBA" id="ARBA00022723"/>
    </source>
</evidence>
<evidence type="ECO:0000256" key="9">
    <source>
        <dbReference type="SAM" id="Phobius"/>
    </source>
</evidence>
<reference evidence="10" key="1">
    <citation type="submission" date="2006-10" db="EMBL/GenBank/DDBJ databases">
        <authorList>
            <person name="Amadeo P."/>
            <person name="Zhao Q."/>
            <person name="Wortman J."/>
            <person name="Fraser-Liggett C."/>
            <person name="Carlton J."/>
        </authorList>
    </citation>
    <scope>NUCLEOTIDE SEQUENCE</scope>
    <source>
        <strain evidence="10">G3</strain>
    </source>
</reference>
<dbReference type="InterPro" id="IPR001577">
    <property type="entry name" value="Peptidase_M8"/>
</dbReference>
<name>A2D839_TRIV3</name>
<evidence type="ECO:0000256" key="1">
    <source>
        <dbReference type="ARBA" id="ARBA00005860"/>
    </source>
</evidence>
<keyword evidence="5 8" id="KW-0862">Zinc</keyword>
<dbReference type="RefSeq" id="XP_001584458.1">
    <property type="nucleotide sequence ID" value="XM_001584408.1"/>
</dbReference>
<dbReference type="Pfam" id="PF01457">
    <property type="entry name" value="Peptidase_M8"/>
    <property type="match status" value="1"/>
</dbReference>
<dbReference type="InParanoid" id="A2D839"/>
<proteinExistence type="inferred from homology"/>
<dbReference type="Proteomes" id="UP000001542">
    <property type="component" value="Unassembled WGS sequence"/>
</dbReference>
<keyword evidence="9" id="KW-0472">Membrane</keyword>
<sequence>MGRKNDSKMCLFTNQNISWNSENYTCEMFDILNEYNKDSLIKTLENAKHYIEGIFKVRPIENYNFSLIGYDSVFDDPPESYSSNCDLHITVVSRPFESYSTVAMAAILQRNNKDFRPIQGALIINPRMVPSIPQNESSTENYFFKSLIHEIFHIFGFSASNYKYFHSLNDFDPYSNVFCNLTSKGKNFTFLITPYAHKYAKKHFKTNYFMGDNNTRCLSGIELEDGGKSGTAMSHLEMRTYLTDIMAPHISYLEGEFNVFSDASMAVLLDTGNYKIDFKKVKPMLWGNIDLHKNEVFNASSFAIGPPQLVFPDLYLASSQNDKIGFDYTFYSRDLSIDESELDEESKEKYIKGKNFYNPKNFKNIGSNDVIDFSNIKSPSFICNHGLAAINGIENCVLYEIINNSKIRFSWDNYSLVCNESMSNTIHKIGNYEIVCPVFERFIRAKALHNSFFSSDPFDGDDFKYSDPYFANNDQKTVFNSKEKLIILGIVLSIVFICFIVSVILIFIFYQINMHNKRVPQRNNVESDNSFVNL</sequence>
<dbReference type="PANTHER" id="PTHR10942">
    <property type="entry name" value="LEISHMANOLYSIN-LIKE PEPTIDASE"/>
    <property type="match status" value="1"/>
</dbReference>
<dbReference type="EMBL" id="DS113178">
    <property type="protein sequence ID" value="EAY23472.1"/>
    <property type="molecule type" value="Genomic_DNA"/>
</dbReference>
<evidence type="ECO:0000256" key="4">
    <source>
        <dbReference type="ARBA" id="ARBA00022801"/>
    </source>
</evidence>
<dbReference type="Gene3D" id="3.10.170.20">
    <property type="match status" value="1"/>
</dbReference>
<dbReference type="OrthoDB" id="527990at2759"/>
<dbReference type="VEuPathDB" id="TrichDB:TVAG_071360"/>
<evidence type="ECO:0000256" key="8">
    <source>
        <dbReference type="PIRSR" id="PIRSR601577-2"/>
    </source>
</evidence>
<reference evidence="10" key="2">
    <citation type="journal article" date="2007" name="Science">
        <title>Draft genome sequence of the sexually transmitted pathogen Trichomonas vaginalis.</title>
        <authorList>
            <person name="Carlton J.M."/>
            <person name="Hirt R.P."/>
            <person name="Silva J.C."/>
            <person name="Delcher A.L."/>
            <person name="Schatz M."/>
            <person name="Zhao Q."/>
            <person name="Wortman J.R."/>
            <person name="Bidwell S.L."/>
            <person name="Alsmark U.C.M."/>
            <person name="Besteiro S."/>
            <person name="Sicheritz-Ponten T."/>
            <person name="Noel C.J."/>
            <person name="Dacks J.B."/>
            <person name="Foster P.G."/>
            <person name="Simillion C."/>
            <person name="Van de Peer Y."/>
            <person name="Miranda-Saavedra D."/>
            <person name="Barton G.J."/>
            <person name="Westrop G.D."/>
            <person name="Mueller S."/>
            <person name="Dessi D."/>
            <person name="Fiori P.L."/>
            <person name="Ren Q."/>
            <person name="Paulsen I."/>
            <person name="Zhang H."/>
            <person name="Bastida-Corcuera F.D."/>
            <person name="Simoes-Barbosa A."/>
            <person name="Brown M.T."/>
            <person name="Hayes R.D."/>
            <person name="Mukherjee M."/>
            <person name="Okumura C.Y."/>
            <person name="Schneider R."/>
            <person name="Smith A.J."/>
            <person name="Vanacova S."/>
            <person name="Villalvazo M."/>
            <person name="Haas B.J."/>
            <person name="Pertea M."/>
            <person name="Feldblyum T.V."/>
            <person name="Utterback T.R."/>
            <person name="Shu C.L."/>
            <person name="Osoegawa K."/>
            <person name="de Jong P.J."/>
            <person name="Hrdy I."/>
            <person name="Horvathova L."/>
            <person name="Zubacova Z."/>
            <person name="Dolezal P."/>
            <person name="Malik S.B."/>
            <person name="Logsdon J.M. Jr."/>
            <person name="Henze K."/>
            <person name="Gupta A."/>
            <person name="Wang C.C."/>
            <person name="Dunne R.L."/>
            <person name="Upcroft J.A."/>
            <person name="Upcroft P."/>
            <person name="White O."/>
            <person name="Salzberg S.L."/>
            <person name="Tang P."/>
            <person name="Chiu C.-H."/>
            <person name="Lee Y.-S."/>
            <person name="Embley T.M."/>
            <person name="Coombs G.H."/>
            <person name="Mottram J.C."/>
            <person name="Tachezy J."/>
            <person name="Fraser-Liggett C.M."/>
            <person name="Johnson P.J."/>
        </authorList>
    </citation>
    <scope>NUCLEOTIDE SEQUENCE [LARGE SCALE GENOMIC DNA]</scope>
    <source>
        <strain evidence="10">G3</strain>
    </source>
</reference>
<dbReference type="GO" id="GO:0016020">
    <property type="term" value="C:membrane"/>
    <property type="evidence" value="ECO:0007669"/>
    <property type="project" value="InterPro"/>
</dbReference>
<feature type="active site" evidence="7">
    <location>
        <position position="150"/>
    </location>
</feature>
<dbReference type="Gene3D" id="3.90.132.10">
    <property type="entry name" value="Leishmanolysin , domain 2"/>
    <property type="match status" value="1"/>
</dbReference>
<evidence type="ECO:0000256" key="6">
    <source>
        <dbReference type="ARBA" id="ARBA00023049"/>
    </source>
</evidence>
<feature type="binding site" evidence="8">
    <location>
        <position position="149"/>
    </location>
    <ligand>
        <name>Zn(2+)</name>
        <dbReference type="ChEBI" id="CHEBI:29105"/>
        <note>catalytic</note>
    </ligand>
</feature>
<feature type="transmembrane region" description="Helical" evidence="9">
    <location>
        <begin position="485"/>
        <end position="510"/>
    </location>
</feature>
<organism evidence="10 11">
    <name type="scientific">Trichomonas vaginalis (strain ATCC PRA-98 / G3)</name>
    <dbReference type="NCBI Taxonomy" id="412133"/>
    <lineage>
        <taxon>Eukaryota</taxon>
        <taxon>Metamonada</taxon>
        <taxon>Parabasalia</taxon>
        <taxon>Trichomonadida</taxon>
        <taxon>Trichomonadidae</taxon>
        <taxon>Trichomonas</taxon>
    </lineage>
</organism>
<keyword evidence="11" id="KW-1185">Reference proteome</keyword>
<dbReference type="AlphaFoldDB" id="A2D839"/>
<dbReference type="GO" id="GO:0004222">
    <property type="term" value="F:metalloendopeptidase activity"/>
    <property type="evidence" value="ECO:0007669"/>
    <property type="project" value="InterPro"/>
</dbReference>
<evidence type="ECO:0000256" key="2">
    <source>
        <dbReference type="ARBA" id="ARBA00022670"/>
    </source>
</evidence>
<evidence type="ECO:0000256" key="5">
    <source>
        <dbReference type="ARBA" id="ARBA00022833"/>
    </source>
</evidence>
<gene>
    <name evidence="10" type="ORF">TVAG_071360</name>
</gene>